<gene>
    <name evidence="1" type="ORF">M421DRAFT_149572</name>
</gene>
<dbReference type="EMBL" id="ML978968">
    <property type="protein sequence ID" value="KAF1928575.1"/>
    <property type="molecule type" value="Genomic_DNA"/>
</dbReference>
<dbReference type="RefSeq" id="XP_033448823.1">
    <property type="nucleotide sequence ID" value="XM_033587562.1"/>
</dbReference>
<keyword evidence="2" id="KW-1185">Reference proteome</keyword>
<sequence length="84" mass="9177">MRAHICASPGCSFWQPRPTRAASALRATRSLLSRFTGSFSLDSAQAKVRGSRVVKLVNRAQFDIKITANCAYRSCSLSTSRCPP</sequence>
<proteinExistence type="predicted"/>
<accession>A0A6A5RJN7</accession>
<name>A0A6A5RJN7_9PLEO</name>
<reference evidence="1" key="1">
    <citation type="journal article" date="2020" name="Stud. Mycol.">
        <title>101 Dothideomycetes genomes: a test case for predicting lifestyles and emergence of pathogens.</title>
        <authorList>
            <person name="Haridas S."/>
            <person name="Albert R."/>
            <person name="Binder M."/>
            <person name="Bloem J."/>
            <person name="Labutti K."/>
            <person name="Salamov A."/>
            <person name="Andreopoulos B."/>
            <person name="Baker S."/>
            <person name="Barry K."/>
            <person name="Bills G."/>
            <person name="Bluhm B."/>
            <person name="Cannon C."/>
            <person name="Castanera R."/>
            <person name="Culley D."/>
            <person name="Daum C."/>
            <person name="Ezra D."/>
            <person name="Gonzalez J."/>
            <person name="Henrissat B."/>
            <person name="Kuo A."/>
            <person name="Liang C."/>
            <person name="Lipzen A."/>
            <person name="Lutzoni F."/>
            <person name="Magnuson J."/>
            <person name="Mondo S."/>
            <person name="Nolan M."/>
            <person name="Ohm R."/>
            <person name="Pangilinan J."/>
            <person name="Park H.-J."/>
            <person name="Ramirez L."/>
            <person name="Alfaro M."/>
            <person name="Sun H."/>
            <person name="Tritt A."/>
            <person name="Yoshinaga Y."/>
            <person name="Zwiers L.-H."/>
            <person name="Turgeon B."/>
            <person name="Goodwin S."/>
            <person name="Spatafora J."/>
            <person name="Crous P."/>
            <person name="Grigoriev I."/>
        </authorList>
    </citation>
    <scope>NUCLEOTIDE SEQUENCE</scope>
    <source>
        <strain evidence="1">CBS 183.55</strain>
    </source>
</reference>
<organism evidence="1 2">
    <name type="scientific">Didymella exigua CBS 183.55</name>
    <dbReference type="NCBI Taxonomy" id="1150837"/>
    <lineage>
        <taxon>Eukaryota</taxon>
        <taxon>Fungi</taxon>
        <taxon>Dikarya</taxon>
        <taxon>Ascomycota</taxon>
        <taxon>Pezizomycotina</taxon>
        <taxon>Dothideomycetes</taxon>
        <taxon>Pleosporomycetidae</taxon>
        <taxon>Pleosporales</taxon>
        <taxon>Pleosporineae</taxon>
        <taxon>Didymellaceae</taxon>
        <taxon>Didymella</taxon>
    </lineage>
</organism>
<dbReference type="GeneID" id="54345208"/>
<dbReference type="Proteomes" id="UP000800082">
    <property type="component" value="Unassembled WGS sequence"/>
</dbReference>
<evidence type="ECO:0000313" key="2">
    <source>
        <dbReference type="Proteomes" id="UP000800082"/>
    </source>
</evidence>
<protein>
    <submittedName>
        <fullName evidence="1">Uncharacterized protein</fullName>
    </submittedName>
</protein>
<dbReference type="AlphaFoldDB" id="A0A6A5RJN7"/>
<evidence type="ECO:0000313" key="1">
    <source>
        <dbReference type="EMBL" id="KAF1928575.1"/>
    </source>
</evidence>